<feature type="domain" description="HTH luxR-type" evidence="4">
    <location>
        <begin position="224"/>
        <end position="289"/>
    </location>
</feature>
<evidence type="ECO:0000256" key="3">
    <source>
        <dbReference type="SAM" id="MobiDB-lite"/>
    </source>
</evidence>
<evidence type="ECO:0000259" key="4">
    <source>
        <dbReference type="PROSITE" id="PS50043"/>
    </source>
</evidence>
<gene>
    <name evidence="6" type="ORF">HZU40_32825</name>
</gene>
<dbReference type="SMART" id="SM00421">
    <property type="entry name" value="HTH_LUXR"/>
    <property type="match status" value="1"/>
</dbReference>
<evidence type="ECO:0000259" key="5">
    <source>
        <dbReference type="PROSITE" id="PS50110"/>
    </source>
</evidence>
<accession>A0A7G8PER7</accession>
<protein>
    <submittedName>
        <fullName evidence="6">Response regulator transcription factor</fullName>
    </submittedName>
</protein>
<dbReference type="GO" id="GO:0000160">
    <property type="term" value="P:phosphorelay signal transduction system"/>
    <property type="evidence" value="ECO:0007669"/>
    <property type="project" value="InterPro"/>
</dbReference>
<dbReference type="RefSeq" id="WP_187097113.1">
    <property type="nucleotide sequence ID" value="NZ_CP059894.1"/>
</dbReference>
<dbReference type="GO" id="GO:0003677">
    <property type="term" value="F:DNA binding"/>
    <property type="evidence" value="ECO:0007669"/>
    <property type="project" value="UniProtKB-KW"/>
</dbReference>
<dbReference type="SMART" id="SM00448">
    <property type="entry name" value="REC"/>
    <property type="match status" value="1"/>
</dbReference>
<feature type="compositionally biased region" description="Low complexity" evidence="3">
    <location>
        <begin position="32"/>
        <end position="41"/>
    </location>
</feature>
<dbReference type="Gene3D" id="3.40.50.2300">
    <property type="match status" value="1"/>
</dbReference>
<reference evidence="6 7" key="1">
    <citation type="submission" date="2020-07" db="EMBL/GenBank/DDBJ databases">
        <title>Draft genome sequence of four isobutane-metabolizing strains capable of cometabolically degrading diverse ether contaminants.</title>
        <authorList>
            <person name="Chen W."/>
            <person name="Faulkner N."/>
            <person name="Smith C."/>
            <person name="Hyman M."/>
        </authorList>
    </citation>
    <scope>NUCLEOTIDE SEQUENCE [LARGE SCALE GENOMIC DNA]</scope>
    <source>
        <strain evidence="6 7">2A</strain>
    </source>
</reference>
<dbReference type="PROSITE" id="PS00622">
    <property type="entry name" value="HTH_LUXR_1"/>
    <property type="match status" value="1"/>
</dbReference>
<dbReference type="SUPFAM" id="SSF52172">
    <property type="entry name" value="CheY-like"/>
    <property type="match status" value="1"/>
</dbReference>
<feature type="domain" description="Response regulatory" evidence="5">
    <location>
        <begin position="83"/>
        <end position="197"/>
    </location>
</feature>
<dbReference type="InterPro" id="IPR011006">
    <property type="entry name" value="CheY-like_superfamily"/>
</dbReference>
<proteinExistence type="predicted"/>
<dbReference type="InterPro" id="IPR001789">
    <property type="entry name" value="Sig_transdc_resp-reg_receiver"/>
</dbReference>
<keyword evidence="1" id="KW-0238">DNA-binding</keyword>
<dbReference type="Pfam" id="PF00196">
    <property type="entry name" value="GerE"/>
    <property type="match status" value="1"/>
</dbReference>
<dbReference type="EMBL" id="CP059894">
    <property type="protein sequence ID" value="QNJ92833.1"/>
    <property type="molecule type" value="Genomic_DNA"/>
</dbReference>
<evidence type="ECO:0000256" key="2">
    <source>
        <dbReference type="PROSITE-ProRule" id="PRU00169"/>
    </source>
</evidence>
<dbReference type="CDD" id="cd06170">
    <property type="entry name" value="LuxR_C_like"/>
    <property type="match status" value="1"/>
</dbReference>
<dbReference type="GO" id="GO:0006355">
    <property type="term" value="P:regulation of DNA-templated transcription"/>
    <property type="evidence" value="ECO:0007669"/>
    <property type="project" value="InterPro"/>
</dbReference>
<sequence length="301" mass="32306">MESSTGDLTVTTPHVAIAPADVADDLAEASRGHSSGNGRRSANPRSFPVRRDEPLGWDLASNGRWAETRQELADGLTLLHDVRVLIVDDCTLYRDYLYGVLAAHGAVAPGVAWDLPSLVAAFDSTLPRVILLNMASRDSATLLRHALALGPHLRVVVLGVSEDDESEIVACAEAGVAGYHLRTESLDDLIELIRKVAAGESLCSPRVSAILLRRLSALASQRPPASKELVLTAREIQILRMLELGLANRQIAEELCIAIHTVKNHVHSLLTKLGVSTRAQAAVIARTLLVPEDPPGYQSGI</sequence>
<dbReference type="Proteomes" id="UP000515498">
    <property type="component" value="Chromosome"/>
</dbReference>
<dbReference type="PRINTS" id="PR00038">
    <property type="entry name" value="HTHLUXR"/>
</dbReference>
<evidence type="ECO:0000313" key="7">
    <source>
        <dbReference type="Proteomes" id="UP000515498"/>
    </source>
</evidence>
<dbReference type="SUPFAM" id="SSF46894">
    <property type="entry name" value="C-terminal effector domain of the bipartite response regulators"/>
    <property type="match status" value="1"/>
</dbReference>
<feature type="region of interest" description="Disordered" evidence="3">
    <location>
        <begin position="27"/>
        <end position="49"/>
    </location>
</feature>
<evidence type="ECO:0000313" key="6">
    <source>
        <dbReference type="EMBL" id="QNJ92833.1"/>
    </source>
</evidence>
<name>A0A7G8PER7_9MYCO</name>
<dbReference type="InterPro" id="IPR039420">
    <property type="entry name" value="WalR-like"/>
</dbReference>
<dbReference type="PROSITE" id="PS50110">
    <property type="entry name" value="RESPONSE_REGULATORY"/>
    <property type="match status" value="1"/>
</dbReference>
<evidence type="ECO:0000256" key="1">
    <source>
        <dbReference type="ARBA" id="ARBA00023125"/>
    </source>
</evidence>
<dbReference type="PANTHER" id="PTHR43214:SF43">
    <property type="entry name" value="TWO-COMPONENT RESPONSE REGULATOR"/>
    <property type="match status" value="1"/>
</dbReference>
<organism evidence="6 7">
    <name type="scientific">Mycolicibacterium fluoranthenivorans</name>
    <dbReference type="NCBI Taxonomy" id="258505"/>
    <lineage>
        <taxon>Bacteria</taxon>
        <taxon>Bacillati</taxon>
        <taxon>Actinomycetota</taxon>
        <taxon>Actinomycetes</taxon>
        <taxon>Mycobacteriales</taxon>
        <taxon>Mycobacteriaceae</taxon>
        <taxon>Mycolicibacterium</taxon>
    </lineage>
</organism>
<comment type="caution">
    <text evidence="2">Lacks conserved residue(s) required for the propagation of feature annotation.</text>
</comment>
<dbReference type="PANTHER" id="PTHR43214">
    <property type="entry name" value="TWO-COMPONENT RESPONSE REGULATOR"/>
    <property type="match status" value="1"/>
</dbReference>
<dbReference type="AlphaFoldDB" id="A0A7G8PER7"/>
<dbReference type="KEGG" id="mflu:HZU40_32825"/>
<dbReference type="InterPro" id="IPR016032">
    <property type="entry name" value="Sig_transdc_resp-reg_C-effctor"/>
</dbReference>
<dbReference type="InterPro" id="IPR000792">
    <property type="entry name" value="Tscrpt_reg_LuxR_C"/>
</dbReference>
<dbReference type="PROSITE" id="PS50043">
    <property type="entry name" value="HTH_LUXR_2"/>
    <property type="match status" value="1"/>
</dbReference>